<proteinExistence type="predicted"/>
<evidence type="ECO:0000313" key="2">
    <source>
        <dbReference type="Proteomes" id="UP000805193"/>
    </source>
</evidence>
<comment type="caution">
    <text evidence="1">The sequence shown here is derived from an EMBL/GenBank/DDBJ whole genome shotgun (WGS) entry which is preliminary data.</text>
</comment>
<dbReference type="EMBL" id="JABSTQ010008519">
    <property type="protein sequence ID" value="KAG0434416.1"/>
    <property type="molecule type" value="Genomic_DNA"/>
</dbReference>
<organism evidence="1 2">
    <name type="scientific">Ixodes persulcatus</name>
    <name type="common">Taiga tick</name>
    <dbReference type="NCBI Taxonomy" id="34615"/>
    <lineage>
        <taxon>Eukaryota</taxon>
        <taxon>Metazoa</taxon>
        <taxon>Ecdysozoa</taxon>
        <taxon>Arthropoda</taxon>
        <taxon>Chelicerata</taxon>
        <taxon>Arachnida</taxon>
        <taxon>Acari</taxon>
        <taxon>Parasitiformes</taxon>
        <taxon>Ixodida</taxon>
        <taxon>Ixodoidea</taxon>
        <taxon>Ixodidae</taxon>
        <taxon>Ixodinae</taxon>
        <taxon>Ixodes</taxon>
    </lineage>
</organism>
<keyword evidence="2" id="KW-1185">Reference proteome</keyword>
<name>A0AC60QLL1_IXOPE</name>
<protein>
    <submittedName>
        <fullName evidence="1">Uncharacterized protein</fullName>
    </submittedName>
</protein>
<sequence>MLLSEYAQKLPASARSRYEEKVLMCGVKDPLSLLVDETVTDTSAYPKVQECDVKDNLAGKTSFITREQFKAHTPASLRQTDKQWNKFLDDAQASNLRPAFLSLVDGYAESYKPTAGKYKSALLFKECVTPPWEDVSEKCDKLASDIREV</sequence>
<accession>A0AC60QLL1</accession>
<evidence type="ECO:0000313" key="1">
    <source>
        <dbReference type="EMBL" id="KAG0434416.1"/>
    </source>
</evidence>
<dbReference type="Proteomes" id="UP000805193">
    <property type="component" value="Unassembled WGS sequence"/>
</dbReference>
<gene>
    <name evidence="1" type="ORF">HPB47_019124</name>
</gene>
<reference evidence="1 2" key="1">
    <citation type="journal article" date="2020" name="Cell">
        <title>Large-Scale Comparative Analyses of Tick Genomes Elucidate Their Genetic Diversity and Vector Capacities.</title>
        <authorList>
            <consortium name="Tick Genome and Microbiome Consortium (TIGMIC)"/>
            <person name="Jia N."/>
            <person name="Wang J."/>
            <person name="Shi W."/>
            <person name="Du L."/>
            <person name="Sun Y."/>
            <person name="Zhan W."/>
            <person name="Jiang J.F."/>
            <person name="Wang Q."/>
            <person name="Zhang B."/>
            <person name="Ji P."/>
            <person name="Bell-Sakyi L."/>
            <person name="Cui X.M."/>
            <person name="Yuan T.T."/>
            <person name="Jiang B.G."/>
            <person name="Yang W.F."/>
            <person name="Lam T.T."/>
            <person name="Chang Q.C."/>
            <person name="Ding S.J."/>
            <person name="Wang X.J."/>
            <person name="Zhu J.G."/>
            <person name="Ruan X.D."/>
            <person name="Zhao L."/>
            <person name="Wei J.T."/>
            <person name="Ye R.Z."/>
            <person name="Que T.C."/>
            <person name="Du C.H."/>
            <person name="Zhou Y.H."/>
            <person name="Cheng J.X."/>
            <person name="Dai P.F."/>
            <person name="Guo W.B."/>
            <person name="Han X.H."/>
            <person name="Huang E.J."/>
            <person name="Li L.F."/>
            <person name="Wei W."/>
            <person name="Gao Y.C."/>
            <person name="Liu J.Z."/>
            <person name="Shao H.Z."/>
            <person name="Wang X."/>
            <person name="Wang C.C."/>
            <person name="Yang T.C."/>
            <person name="Huo Q.B."/>
            <person name="Li W."/>
            <person name="Chen H.Y."/>
            <person name="Chen S.E."/>
            <person name="Zhou L.G."/>
            <person name="Ni X.B."/>
            <person name="Tian J.H."/>
            <person name="Sheng Y."/>
            <person name="Liu T."/>
            <person name="Pan Y.S."/>
            <person name="Xia L.Y."/>
            <person name="Li J."/>
            <person name="Zhao F."/>
            <person name="Cao W.C."/>
        </authorList>
    </citation>
    <scope>NUCLEOTIDE SEQUENCE [LARGE SCALE GENOMIC DNA]</scope>
    <source>
        <strain evidence="1">Iper-2018</strain>
    </source>
</reference>